<evidence type="ECO:0000313" key="4">
    <source>
        <dbReference type="EMBL" id="CAF3690700.1"/>
    </source>
</evidence>
<name>A0A814A857_9BILA</name>
<dbReference type="Proteomes" id="UP000663829">
    <property type="component" value="Unassembled WGS sequence"/>
</dbReference>
<evidence type="ECO:0000256" key="1">
    <source>
        <dbReference type="SAM" id="Phobius"/>
    </source>
</evidence>
<dbReference type="EMBL" id="CAJNOQ010001646">
    <property type="protein sequence ID" value="CAF0909329.1"/>
    <property type="molecule type" value="Genomic_DNA"/>
</dbReference>
<evidence type="ECO:0000313" key="5">
    <source>
        <dbReference type="Proteomes" id="UP000663829"/>
    </source>
</evidence>
<organism evidence="3 5">
    <name type="scientific">Didymodactylos carnosus</name>
    <dbReference type="NCBI Taxonomy" id="1234261"/>
    <lineage>
        <taxon>Eukaryota</taxon>
        <taxon>Metazoa</taxon>
        <taxon>Spiralia</taxon>
        <taxon>Gnathifera</taxon>
        <taxon>Rotifera</taxon>
        <taxon>Eurotatoria</taxon>
        <taxon>Bdelloidea</taxon>
        <taxon>Philodinida</taxon>
        <taxon>Philodinidae</taxon>
        <taxon>Didymodactylos</taxon>
    </lineage>
</organism>
<dbReference type="Proteomes" id="UP000681722">
    <property type="component" value="Unassembled WGS sequence"/>
</dbReference>
<evidence type="ECO:0000313" key="3">
    <source>
        <dbReference type="EMBL" id="CAF0909329.1"/>
    </source>
</evidence>
<keyword evidence="1" id="KW-0472">Membrane</keyword>
<dbReference type="Pfam" id="PF05050">
    <property type="entry name" value="Methyltransf_21"/>
    <property type="match status" value="1"/>
</dbReference>
<comment type="caution">
    <text evidence="3">The sequence shown here is derived from an EMBL/GenBank/DDBJ whole genome shotgun (WGS) entry which is preliminary data.</text>
</comment>
<accession>A0A814A857</accession>
<evidence type="ECO:0000259" key="2">
    <source>
        <dbReference type="Pfam" id="PF05050"/>
    </source>
</evidence>
<keyword evidence="1" id="KW-0812">Transmembrane</keyword>
<proteinExistence type="predicted"/>
<dbReference type="InterPro" id="IPR029063">
    <property type="entry name" value="SAM-dependent_MTases_sf"/>
</dbReference>
<dbReference type="NCBIfam" id="TIGR01444">
    <property type="entry name" value="fkbM_fam"/>
    <property type="match status" value="1"/>
</dbReference>
<dbReference type="PANTHER" id="PTHR34203:SF15">
    <property type="entry name" value="SLL1173 PROTEIN"/>
    <property type="match status" value="1"/>
</dbReference>
<dbReference type="InterPro" id="IPR052514">
    <property type="entry name" value="SAM-dependent_MTase"/>
</dbReference>
<dbReference type="AlphaFoldDB" id="A0A814A857"/>
<sequence length="360" mass="41873">MKLIKRYIIIFCTLFCLYFIIAYKNRLFPSFILGKFHILSTDKNVTVKLKDLQYYYQSKTNPNIILYDVKQENSWKFQCPFTKYKESDISDVQICIYNPEHDEHISGQLNDYGKWEPVVVRSFLRLLRAIPNTHLIDVGANIGLYTLLATQLNRHVLSIEPLHDSLIRLHKSIQLNNVENFVTVIANAIGTKHEKLQLNIVDKNIGGSYLSILDKMKPPVKIIPDIVITPKVLADVDTIVLDDLIDIYPSYFKRAILKLDIEGFEAYAFQNATILFNKTEIPAVYMEFGKLIELKSSNEMMAAIKYMIHFLKIRNYEPYEVNDINHLSFDNWEKWPWDIVFKRCDLCRCAGMDKAVGSVE</sequence>
<keyword evidence="5" id="KW-1185">Reference proteome</keyword>
<keyword evidence="1" id="KW-1133">Transmembrane helix</keyword>
<dbReference type="Gene3D" id="3.40.50.150">
    <property type="entry name" value="Vaccinia Virus protein VP39"/>
    <property type="match status" value="1"/>
</dbReference>
<dbReference type="InterPro" id="IPR006342">
    <property type="entry name" value="FkbM_mtfrase"/>
</dbReference>
<dbReference type="PANTHER" id="PTHR34203">
    <property type="entry name" value="METHYLTRANSFERASE, FKBM FAMILY PROTEIN"/>
    <property type="match status" value="1"/>
</dbReference>
<dbReference type="EMBL" id="CAJOBC010001646">
    <property type="protein sequence ID" value="CAF3690700.1"/>
    <property type="molecule type" value="Genomic_DNA"/>
</dbReference>
<gene>
    <name evidence="3" type="ORF">GPM918_LOCUS9061</name>
    <name evidence="4" type="ORF">SRO942_LOCUS9062</name>
</gene>
<feature type="domain" description="Methyltransferase FkbM" evidence="2">
    <location>
        <begin position="137"/>
        <end position="305"/>
    </location>
</feature>
<feature type="transmembrane region" description="Helical" evidence="1">
    <location>
        <begin position="7"/>
        <end position="23"/>
    </location>
</feature>
<protein>
    <recommendedName>
        <fullName evidence="2">Methyltransferase FkbM domain-containing protein</fullName>
    </recommendedName>
</protein>
<dbReference type="OrthoDB" id="411251at2759"/>
<dbReference type="SUPFAM" id="SSF53335">
    <property type="entry name" value="S-adenosyl-L-methionine-dependent methyltransferases"/>
    <property type="match status" value="1"/>
</dbReference>
<reference evidence="3" key="1">
    <citation type="submission" date="2021-02" db="EMBL/GenBank/DDBJ databases">
        <authorList>
            <person name="Nowell W R."/>
        </authorList>
    </citation>
    <scope>NUCLEOTIDE SEQUENCE</scope>
</reference>